<dbReference type="Pfam" id="PF00528">
    <property type="entry name" value="BPD_transp_1"/>
    <property type="match status" value="1"/>
</dbReference>
<feature type="transmembrane region" description="Helical" evidence="7">
    <location>
        <begin position="172"/>
        <end position="192"/>
    </location>
</feature>
<evidence type="ECO:0000256" key="7">
    <source>
        <dbReference type="RuleBase" id="RU363032"/>
    </source>
</evidence>
<dbReference type="InterPro" id="IPR000515">
    <property type="entry name" value="MetI-like"/>
</dbReference>
<dbReference type="Gene3D" id="1.10.3720.10">
    <property type="entry name" value="MetI-like"/>
    <property type="match status" value="1"/>
</dbReference>
<reference evidence="10" key="1">
    <citation type="submission" date="2018-07" db="EMBL/GenBank/DDBJ databases">
        <authorList>
            <person name="Liu B.-T."/>
            <person name="Du Z."/>
        </authorList>
    </citation>
    <scope>NUCLEOTIDE SEQUENCE [LARGE SCALE GENOMIC DNA]</scope>
    <source>
        <strain evidence="10">XYN52</strain>
    </source>
</reference>
<feature type="domain" description="ABC transmembrane type-1" evidence="8">
    <location>
        <begin position="94"/>
        <end position="296"/>
    </location>
</feature>
<proteinExistence type="inferred from homology"/>
<accession>A0A369W842</accession>
<comment type="caution">
    <text evidence="9">The sequence shown here is derived from an EMBL/GenBank/DDBJ whole genome shotgun (WGS) entry which is preliminary data.</text>
</comment>
<name>A0A369W842_9HYPH</name>
<keyword evidence="10" id="KW-1185">Reference proteome</keyword>
<sequence length="306" mass="33332">MGSYIVRRLWQGILVVLAVTTIVFVVTRLVGNPVDIMLPLSATTEQRAAFAHQIGLDRPILEQFGTFVWDAIHLDFGDSLWQRRAAMEVVLERLPNTLLLLVSGIGTAIVLSLPLGTIAALRPGGIVDRLIVGLGLLGLSLPQFWVGLMLIITFSVVFGLLPTSGIGTPAHIILPSIAMALPSLARLSMLVRSAMLDELNKQYIQTARAKGMPLHRIVTVHGFRNILAGFLTMSGWEVIYALAGFSVVVETVFAWPGLGQTALQAIQRSDLFLLQAIVFCVAILIVLINLALDIIYKLVDPRIDLN</sequence>
<dbReference type="InterPro" id="IPR035906">
    <property type="entry name" value="MetI-like_sf"/>
</dbReference>
<dbReference type="GO" id="GO:0055085">
    <property type="term" value="P:transmembrane transport"/>
    <property type="evidence" value="ECO:0007669"/>
    <property type="project" value="InterPro"/>
</dbReference>
<dbReference type="OrthoDB" id="9805855at2"/>
<evidence type="ECO:0000313" key="10">
    <source>
        <dbReference type="Proteomes" id="UP000253759"/>
    </source>
</evidence>
<feature type="transmembrane region" description="Helical" evidence="7">
    <location>
        <begin position="98"/>
        <end position="121"/>
    </location>
</feature>
<keyword evidence="2 7" id="KW-0813">Transport</keyword>
<feature type="transmembrane region" description="Helical" evidence="7">
    <location>
        <begin position="271"/>
        <end position="296"/>
    </location>
</feature>
<evidence type="ECO:0000313" key="9">
    <source>
        <dbReference type="EMBL" id="RDE09530.1"/>
    </source>
</evidence>
<dbReference type="EMBL" id="QQNH01000005">
    <property type="protein sequence ID" value="RDE09530.1"/>
    <property type="molecule type" value="Genomic_DNA"/>
</dbReference>
<evidence type="ECO:0000256" key="1">
    <source>
        <dbReference type="ARBA" id="ARBA00004651"/>
    </source>
</evidence>
<dbReference type="GO" id="GO:0005886">
    <property type="term" value="C:plasma membrane"/>
    <property type="evidence" value="ECO:0007669"/>
    <property type="project" value="UniProtKB-SubCell"/>
</dbReference>
<keyword evidence="5 7" id="KW-1133">Transmembrane helix</keyword>
<dbReference type="Proteomes" id="UP000253759">
    <property type="component" value="Unassembled WGS sequence"/>
</dbReference>
<evidence type="ECO:0000256" key="4">
    <source>
        <dbReference type="ARBA" id="ARBA00022692"/>
    </source>
</evidence>
<evidence type="ECO:0000256" key="6">
    <source>
        <dbReference type="ARBA" id="ARBA00023136"/>
    </source>
</evidence>
<keyword evidence="3" id="KW-1003">Cell membrane</keyword>
<dbReference type="PANTHER" id="PTHR43163">
    <property type="entry name" value="DIPEPTIDE TRANSPORT SYSTEM PERMEASE PROTEIN DPPB-RELATED"/>
    <property type="match status" value="1"/>
</dbReference>
<feature type="transmembrane region" description="Helical" evidence="7">
    <location>
        <begin position="133"/>
        <end position="160"/>
    </location>
</feature>
<evidence type="ECO:0000256" key="3">
    <source>
        <dbReference type="ARBA" id="ARBA00022475"/>
    </source>
</evidence>
<dbReference type="CDD" id="cd06261">
    <property type="entry name" value="TM_PBP2"/>
    <property type="match status" value="1"/>
</dbReference>
<feature type="transmembrane region" description="Helical" evidence="7">
    <location>
        <begin position="12"/>
        <end position="31"/>
    </location>
</feature>
<comment type="subcellular location">
    <subcellularLocation>
        <location evidence="1 7">Cell membrane</location>
        <topology evidence="1 7">Multi-pass membrane protein</topology>
    </subcellularLocation>
</comment>
<dbReference type="SUPFAM" id="SSF161098">
    <property type="entry name" value="MetI-like"/>
    <property type="match status" value="1"/>
</dbReference>
<gene>
    <name evidence="9" type="ORF">DVH29_05040</name>
</gene>
<protein>
    <submittedName>
        <fullName evidence="9">ABC transporter permease</fullName>
    </submittedName>
</protein>
<keyword evidence="6 7" id="KW-0472">Membrane</keyword>
<evidence type="ECO:0000259" key="8">
    <source>
        <dbReference type="PROSITE" id="PS50928"/>
    </source>
</evidence>
<evidence type="ECO:0000256" key="5">
    <source>
        <dbReference type="ARBA" id="ARBA00022989"/>
    </source>
</evidence>
<comment type="similarity">
    <text evidence="7">Belongs to the binding-protein-dependent transport system permease family.</text>
</comment>
<dbReference type="RefSeq" id="WP_114645077.1">
    <property type="nucleotide sequence ID" value="NZ_QQNH01000005.1"/>
</dbReference>
<dbReference type="PANTHER" id="PTHR43163:SF2">
    <property type="entry name" value="ABC TRANSPORTER PERMEASE PROTEIN"/>
    <property type="match status" value="1"/>
</dbReference>
<keyword evidence="4 7" id="KW-0812">Transmembrane</keyword>
<dbReference type="PROSITE" id="PS50928">
    <property type="entry name" value="ABC_TM1"/>
    <property type="match status" value="1"/>
</dbReference>
<evidence type="ECO:0000256" key="2">
    <source>
        <dbReference type="ARBA" id="ARBA00022448"/>
    </source>
</evidence>
<dbReference type="AlphaFoldDB" id="A0A369W842"/>
<organism evidence="9 10">
    <name type="scientific">Pelagibacterium lacus</name>
    <dbReference type="NCBI Taxonomy" id="2282655"/>
    <lineage>
        <taxon>Bacteria</taxon>
        <taxon>Pseudomonadati</taxon>
        <taxon>Pseudomonadota</taxon>
        <taxon>Alphaproteobacteria</taxon>
        <taxon>Hyphomicrobiales</taxon>
        <taxon>Devosiaceae</taxon>
        <taxon>Pelagibacterium</taxon>
    </lineage>
</organism>